<dbReference type="GeneID" id="79791364"/>
<name>A0ABY9ATZ8_PARCI</name>
<dbReference type="RefSeq" id="WP_011796784.1">
    <property type="nucleotide sequence ID" value="NZ_CP023687.1"/>
</dbReference>
<proteinExistence type="predicted"/>
<keyword evidence="2" id="KW-1185">Reference proteome</keyword>
<sequence length="342" mass="37049">MANNTDRLVHRLLDIGLSQEMIDLSLPDWWVAEDNESPSARAMASMLLARRLNLDPTTLLDDEVPLGFLHTGVSKFKHMRLADGVRRDALVGFATGVGRILLSMAENEPGHVVPANPLELRKALISGRPFVSFGDVIAACWSLGVPVLHLRVFPAQTKGVTAIAVKLGARHAILVARESGFDAQYMFHVAHELGHIALGHLGEGGAIVDADPNDPANKRDELIDDEEEQSADAYAQALLTGAPSFEVFGSEEMRGRQRLGTGRELATRAQQLSGELAVDPGHLVMVFGHSTGDWELAFAAANQLPRQPHKPGSLVNRVMWSQLGELQADEHSIAFLQAVAPI</sequence>
<dbReference type="Proteomes" id="UP001242732">
    <property type="component" value="Chromosome"/>
</dbReference>
<gene>
    <name evidence="1" type="ORF">QRO08_05595</name>
</gene>
<reference evidence="1 2" key="1">
    <citation type="submission" date="2023-06" db="EMBL/GenBank/DDBJ databases">
        <authorList>
            <person name="Ham H."/>
            <person name="Park D.S."/>
        </authorList>
    </citation>
    <scope>NUCLEOTIDE SEQUENCE [LARGE SCALE GENOMIC DNA]</scope>
    <source>
        <strain evidence="1 2">KACC 17005</strain>
    </source>
</reference>
<evidence type="ECO:0000313" key="1">
    <source>
        <dbReference type="EMBL" id="WIY50048.1"/>
    </source>
</evidence>
<protein>
    <submittedName>
        <fullName evidence="1">ImmA/IrrE family metallo-endopeptidase</fullName>
    </submittedName>
</protein>
<dbReference type="EMBL" id="CP127363">
    <property type="protein sequence ID" value="WIY50048.1"/>
    <property type="molecule type" value="Genomic_DNA"/>
</dbReference>
<accession>A0ABY9ATZ8</accession>
<evidence type="ECO:0000313" key="2">
    <source>
        <dbReference type="Proteomes" id="UP001242732"/>
    </source>
</evidence>
<organism evidence="1 2">
    <name type="scientific">Paracidovorax citrulli</name>
    <name type="common">Acidovorax citrulli</name>
    <dbReference type="NCBI Taxonomy" id="80869"/>
    <lineage>
        <taxon>Bacteria</taxon>
        <taxon>Pseudomonadati</taxon>
        <taxon>Pseudomonadota</taxon>
        <taxon>Betaproteobacteria</taxon>
        <taxon>Burkholderiales</taxon>
        <taxon>Comamonadaceae</taxon>
        <taxon>Paracidovorax</taxon>
    </lineage>
</organism>